<protein>
    <submittedName>
        <fullName evidence="5">Dehydrogenase</fullName>
    </submittedName>
</protein>
<keyword evidence="2" id="KW-0560">Oxidoreductase</keyword>
<comment type="caution">
    <text evidence="6">The sequence shown here is derived from an EMBL/GenBank/DDBJ whole genome shotgun (WGS) entry which is preliminary data.</text>
</comment>
<evidence type="ECO:0000256" key="2">
    <source>
        <dbReference type="ARBA" id="ARBA00023002"/>
    </source>
</evidence>
<evidence type="ECO:0000259" key="4">
    <source>
        <dbReference type="SMART" id="SM00822"/>
    </source>
</evidence>
<dbReference type="PANTHER" id="PTHR44196">
    <property type="entry name" value="DEHYDROGENASE/REDUCTASE SDR FAMILY MEMBER 7B"/>
    <property type="match status" value="1"/>
</dbReference>
<dbReference type="Pfam" id="PF00106">
    <property type="entry name" value="adh_short"/>
    <property type="match status" value="1"/>
</dbReference>
<dbReference type="RefSeq" id="WP_016810482.1">
    <property type="nucleotide sequence ID" value="NZ_BOQM01000009.1"/>
</dbReference>
<comment type="similarity">
    <text evidence="1 3">Belongs to the short-chain dehydrogenases/reductases (SDR) family.</text>
</comment>
<dbReference type="GeneID" id="93770473"/>
<dbReference type="CDD" id="cd05233">
    <property type="entry name" value="SDR_c"/>
    <property type="match status" value="1"/>
</dbReference>
<dbReference type="Proteomes" id="UP000315983">
    <property type="component" value="Unassembled WGS sequence"/>
</dbReference>
<name>A0A542XJP3_SALAC</name>
<dbReference type="InterPro" id="IPR002347">
    <property type="entry name" value="SDR_fam"/>
</dbReference>
<dbReference type="PRINTS" id="PR00081">
    <property type="entry name" value="GDHRDH"/>
</dbReference>
<dbReference type="SUPFAM" id="SSF51735">
    <property type="entry name" value="NAD(P)-binding Rossmann-fold domains"/>
    <property type="match status" value="1"/>
</dbReference>
<dbReference type="Proteomes" id="UP000677457">
    <property type="component" value="Unassembled WGS sequence"/>
</dbReference>
<dbReference type="GO" id="GO:0016491">
    <property type="term" value="F:oxidoreductase activity"/>
    <property type="evidence" value="ECO:0007669"/>
    <property type="project" value="UniProtKB-KW"/>
</dbReference>
<accession>A0A542XJP3</accession>
<gene>
    <name evidence="6" type="ORF">FB564_1157</name>
    <name evidence="5" type="ORF">Sar04_13150</name>
</gene>
<feature type="domain" description="Ketoreductase" evidence="4">
    <location>
        <begin position="10"/>
        <end position="182"/>
    </location>
</feature>
<dbReference type="InterPro" id="IPR057326">
    <property type="entry name" value="KR_dom"/>
</dbReference>
<keyword evidence="8" id="KW-1185">Reference proteome</keyword>
<reference evidence="5 8" key="2">
    <citation type="submission" date="2021-03" db="EMBL/GenBank/DDBJ databases">
        <title>Whole genome shotgun sequence of Salinispora arenicola NBRC 105043.</title>
        <authorList>
            <person name="Komaki H."/>
            <person name="Tamura T."/>
        </authorList>
    </citation>
    <scope>NUCLEOTIDE SEQUENCE [LARGE SCALE GENOMIC DNA]</scope>
    <source>
        <strain evidence="5 8">NBRC 105043</strain>
    </source>
</reference>
<evidence type="ECO:0000256" key="1">
    <source>
        <dbReference type="ARBA" id="ARBA00006484"/>
    </source>
</evidence>
<dbReference type="PIRSF" id="PIRSF000126">
    <property type="entry name" value="11-beta-HSD1"/>
    <property type="match status" value="1"/>
</dbReference>
<dbReference type="EMBL" id="BOQM01000009">
    <property type="protein sequence ID" value="GIM83631.1"/>
    <property type="molecule type" value="Genomic_DNA"/>
</dbReference>
<evidence type="ECO:0000313" key="8">
    <source>
        <dbReference type="Proteomes" id="UP000677457"/>
    </source>
</evidence>
<evidence type="ECO:0000313" key="5">
    <source>
        <dbReference type="EMBL" id="GIM83631.1"/>
    </source>
</evidence>
<dbReference type="AlphaFoldDB" id="A0A542XJP3"/>
<dbReference type="PRINTS" id="PR00080">
    <property type="entry name" value="SDRFAMILY"/>
</dbReference>
<evidence type="ECO:0000313" key="7">
    <source>
        <dbReference type="Proteomes" id="UP000315983"/>
    </source>
</evidence>
<dbReference type="EMBL" id="VFOL01000001">
    <property type="protein sequence ID" value="TQL36079.1"/>
    <property type="molecule type" value="Genomic_DNA"/>
</dbReference>
<dbReference type="SMART" id="SM00822">
    <property type="entry name" value="PKS_KR"/>
    <property type="match status" value="1"/>
</dbReference>
<sequence length="269" mass="29088">MPFDQPATERRALITGATAGIGAEFARQLAADGWHLVLVARDAARLTESAAELTSRHGREVETISADLSTDEGCTEVERRLAGGSPVGLVVNNAGVSLNTPFLTSSPEDEARLLRLNVHAVMRLTLAAVQSMVERRSGAVINVSSVSGFGPVMPGSTYPASKAWVTSFSESVGLSARDFGVRVMALCPGYTRTEYHDRAGIDTSKTPGWMWLRADEVVTGALRDLRKGKLVSVPVWKYKLMVAGLRHAPRRLVEAFSQDTRGRVSPEQR</sequence>
<dbReference type="PANTHER" id="PTHR44196:SF2">
    <property type="entry name" value="SHORT-CHAIN DEHYDROGENASE-RELATED"/>
    <property type="match status" value="1"/>
</dbReference>
<dbReference type="GO" id="GO:0016020">
    <property type="term" value="C:membrane"/>
    <property type="evidence" value="ECO:0007669"/>
    <property type="project" value="TreeGrafter"/>
</dbReference>
<organism evidence="6 7">
    <name type="scientific">Salinispora arenicola</name>
    <dbReference type="NCBI Taxonomy" id="168697"/>
    <lineage>
        <taxon>Bacteria</taxon>
        <taxon>Bacillati</taxon>
        <taxon>Actinomycetota</taxon>
        <taxon>Actinomycetes</taxon>
        <taxon>Micromonosporales</taxon>
        <taxon>Micromonosporaceae</taxon>
        <taxon>Salinispora</taxon>
    </lineage>
</organism>
<reference evidence="6 7" key="1">
    <citation type="submission" date="2019-06" db="EMBL/GenBank/DDBJ databases">
        <title>Sequencing the genomes of 1000 actinobacteria strains.</title>
        <authorList>
            <person name="Klenk H.-P."/>
        </authorList>
    </citation>
    <scope>NUCLEOTIDE SEQUENCE [LARGE SCALE GENOMIC DNA]</scope>
    <source>
        <strain evidence="6 7">DSM 44819</strain>
    </source>
</reference>
<dbReference type="Gene3D" id="3.40.50.720">
    <property type="entry name" value="NAD(P)-binding Rossmann-like Domain"/>
    <property type="match status" value="1"/>
</dbReference>
<evidence type="ECO:0000313" key="6">
    <source>
        <dbReference type="EMBL" id="TQL36079.1"/>
    </source>
</evidence>
<evidence type="ECO:0000256" key="3">
    <source>
        <dbReference type="RuleBase" id="RU000363"/>
    </source>
</evidence>
<dbReference type="InterPro" id="IPR036291">
    <property type="entry name" value="NAD(P)-bd_dom_sf"/>
</dbReference>
<proteinExistence type="inferred from homology"/>